<dbReference type="NCBIfam" id="TIGR01200">
    <property type="entry name" value="GLPGLI"/>
    <property type="match status" value="1"/>
</dbReference>
<accession>A0A3D9AMB5</accession>
<dbReference type="RefSeq" id="WP_116099724.1">
    <property type="nucleotide sequence ID" value="NZ_QNVU01000048.1"/>
</dbReference>
<proteinExistence type="predicted"/>
<dbReference type="Proteomes" id="UP000256924">
    <property type="component" value="Unassembled WGS sequence"/>
</dbReference>
<feature type="signal peptide" evidence="1">
    <location>
        <begin position="1"/>
        <end position="19"/>
    </location>
</feature>
<evidence type="ECO:0008006" key="4">
    <source>
        <dbReference type="Google" id="ProtNLM"/>
    </source>
</evidence>
<sequence>MQKIIRILLVLLSSSIVYAQKSELSDLEVKYNMKFVIDTTDVSNTTVEERISLLIGNDTSLFKSDAKKKSDSIAWNLLENSHKAAGEGKAIINLSTAPRYSYFRETYKKSDKIYIYSKIVGTVYRFEPLYKVNWKILSETKNINGILCKKAEGKYGDKNVIAWFAESIPITEGPYVFKNLPGLVVDVYDDKEYFRFTMLSLKKSNLPIQPIKSYVDTSYQKYMDKRNELRNDPAGSYYQVLGKQMTNERQKDFKQGFKKMNNVLD</sequence>
<dbReference type="Pfam" id="PF09697">
    <property type="entry name" value="Porph_ging"/>
    <property type="match status" value="1"/>
</dbReference>
<reference evidence="2 3" key="1">
    <citation type="journal article" date="2004" name="Emerg. Infect. Dis.">
        <title>Amoebae-resisting bacteria isolated from human nasal swabs by amoebal coculture.</title>
        <authorList>
            <person name="Greub G."/>
            <person name="La Scola B."/>
            <person name="Raoult D."/>
        </authorList>
    </citation>
    <scope>NUCLEOTIDE SEQUENCE [LARGE SCALE GENOMIC DNA]</scope>
    <source>
        <strain evidence="2 3">CCUG 51329</strain>
    </source>
</reference>
<dbReference type="EMBL" id="QNVU01000048">
    <property type="protein sequence ID" value="REC42493.1"/>
    <property type="molecule type" value="Genomic_DNA"/>
</dbReference>
<name>A0A3D9AMB5_9FLAO</name>
<evidence type="ECO:0000256" key="1">
    <source>
        <dbReference type="SAM" id="SignalP"/>
    </source>
</evidence>
<protein>
    <recommendedName>
        <fullName evidence="4">GLPGLI family protein</fullName>
    </recommendedName>
</protein>
<evidence type="ECO:0000313" key="2">
    <source>
        <dbReference type="EMBL" id="REC42493.1"/>
    </source>
</evidence>
<comment type="caution">
    <text evidence="2">The sequence shown here is derived from an EMBL/GenBank/DDBJ whole genome shotgun (WGS) entry which is preliminary data.</text>
</comment>
<evidence type="ECO:0000313" key="3">
    <source>
        <dbReference type="Proteomes" id="UP000256924"/>
    </source>
</evidence>
<dbReference type="InterPro" id="IPR005901">
    <property type="entry name" value="GLPGLI"/>
</dbReference>
<feature type="chain" id="PRO_5017811415" description="GLPGLI family protein" evidence="1">
    <location>
        <begin position="20"/>
        <end position="265"/>
    </location>
</feature>
<organism evidence="2 3">
    <name type="scientific">Candidatus Chryseobacterium massiliense</name>
    <dbReference type="NCBI Taxonomy" id="204089"/>
    <lineage>
        <taxon>Bacteria</taxon>
        <taxon>Pseudomonadati</taxon>
        <taxon>Bacteroidota</taxon>
        <taxon>Flavobacteriia</taxon>
        <taxon>Flavobacteriales</taxon>
        <taxon>Weeksellaceae</taxon>
        <taxon>Chryseobacterium group</taxon>
        <taxon>Chryseobacterium</taxon>
    </lineage>
</organism>
<keyword evidence="3" id="KW-1185">Reference proteome</keyword>
<gene>
    <name evidence="2" type="ORF">DRF68_17625</name>
</gene>
<dbReference type="AlphaFoldDB" id="A0A3D9AMB5"/>
<keyword evidence="1" id="KW-0732">Signal</keyword>